<dbReference type="FunFam" id="1.10.630.10:FF:000018">
    <property type="entry name" value="Cytochrome P450 monooxygenase"/>
    <property type="match status" value="1"/>
</dbReference>
<dbReference type="PANTHER" id="PTHR46696">
    <property type="entry name" value="P450, PUTATIVE (EUROFUNG)-RELATED"/>
    <property type="match status" value="1"/>
</dbReference>
<evidence type="ECO:0000256" key="3">
    <source>
        <dbReference type="ARBA" id="ARBA00022723"/>
    </source>
</evidence>
<dbReference type="InterPro" id="IPR002397">
    <property type="entry name" value="Cyt_P450_B"/>
</dbReference>
<reference evidence="8 9" key="1">
    <citation type="journal article" date="2021" name="BMC Genomics">
        <title>Genome-resolved metagenome and metatranscriptome analyses of thermophilic composting reveal key bacterial players and their metabolic interactions.</title>
        <authorList>
            <person name="Braga L.P.P."/>
            <person name="Pereira R.V."/>
            <person name="Martins L.F."/>
            <person name="Moura L.M.S."/>
            <person name="Sanchez F.B."/>
            <person name="Patane J.S.L."/>
            <person name="da Silva A.M."/>
            <person name="Setubal J.C."/>
        </authorList>
    </citation>
    <scope>NUCLEOTIDE SEQUENCE [LARGE SCALE GENOMIC DNA]</scope>
    <source>
        <strain evidence="8">ZC4RG45</strain>
    </source>
</reference>
<evidence type="ECO:0000256" key="5">
    <source>
        <dbReference type="ARBA" id="ARBA00023004"/>
    </source>
</evidence>
<comment type="caution">
    <text evidence="8">The sequence shown here is derived from an EMBL/GenBank/DDBJ whole genome shotgun (WGS) entry which is preliminary data.</text>
</comment>
<keyword evidence="3 7" id="KW-0479">Metal-binding</keyword>
<accession>A0ABD6FCQ4</accession>
<evidence type="ECO:0000256" key="6">
    <source>
        <dbReference type="ARBA" id="ARBA00023033"/>
    </source>
</evidence>
<keyword evidence="6 7" id="KW-0503">Monooxygenase</keyword>
<gene>
    <name evidence="8" type="ORF">DIU77_003420</name>
</gene>
<dbReference type="CDD" id="cd11030">
    <property type="entry name" value="CYP105-like"/>
    <property type="match status" value="1"/>
</dbReference>
<dbReference type="Pfam" id="PF00067">
    <property type="entry name" value="p450"/>
    <property type="match status" value="2"/>
</dbReference>
<dbReference type="Gene3D" id="1.10.630.10">
    <property type="entry name" value="Cytochrome P450"/>
    <property type="match status" value="1"/>
</dbReference>
<evidence type="ECO:0000256" key="7">
    <source>
        <dbReference type="RuleBase" id="RU000461"/>
    </source>
</evidence>
<keyword evidence="4 7" id="KW-0560">Oxidoreductase</keyword>
<comment type="similarity">
    <text evidence="1 7">Belongs to the cytochrome P450 family.</text>
</comment>
<dbReference type="InterPro" id="IPR001128">
    <property type="entry name" value="Cyt_P450"/>
</dbReference>
<dbReference type="PANTHER" id="PTHR46696:SF6">
    <property type="entry name" value="P450, PUTATIVE (EUROFUNG)-RELATED"/>
    <property type="match status" value="1"/>
</dbReference>
<dbReference type="PRINTS" id="PR00385">
    <property type="entry name" value="P450"/>
</dbReference>
<protein>
    <submittedName>
        <fullName evidence="8">Cytochrome P450</fullName>
    </submittedName>
</protein>
<proteinExistence type="inferred from homology"/>
<dbReference type="InterPro" id="IPR017972">
    <property type="entry name" value="Cyt_P450_CS"/>
</dbReference>
<evidence type="ECO:0000256" key="4">
    <source>
        <dbReference type="ARBA" id="ARBA00023002"/>
    </source>
</evidence>
<dbReference type="GO" id="GO:0004497">
    <property type="term" value="F:monooxygenase activity"/>
    <property type="evidence" value="ECO:0007669"/>
    <property type="project" value="UniProtKB-KW"/>
</dbReference>
<dbReference type="InterPro" id="IPR036396">
    <property type="entry name" value="Cyt_P450_sf"/>
</dbReference>
<evidence type="ECO:0000256" key="1">
    <source>
        <dbReference type="ARBA" id="ARBA00010617"/>
    </source>
</evidence>
<keyword evidence="2 7" id="KW-0349">Heme</keyword>
<dbReference type="PROSITE" id="PS00086">
    <property type="entry name" value="CYTOCHROME_P450"/>
    <property type="match status" value="1"/>
</dbReference>
<dbReference type="EMBL" id="QGUI02000022">
    <property type="protein sequence ID" value="MFO7191276.1"/>
    <property type="molecule type" value="Genomic_DNA"/>
</dbReference>
<keyword evidence="5 7" id="KW-0408">Iron</keyword>
<evidence type="ECO:0000313" key="8">
    <source>
        <dbReference type="EMBL" id="MFO7191276.1"/>
    </source>
</evidence>
<name>A0ABD6FCQ4_9PSEU</name>
<dbReference type="SUPFAM" id="SSF48264">
    <property type="entry name" value="Cytochrome P450"/>
    <property type="match status" value="1"/>
</dbReference>
<evidence type="ECO:0000313" key="9">
    <source>
        <dbReference type="Proteomes" id="UP000249324"/>
    </source>
</evidence>
<dbReference type="PRINTS" id="PR00359">
    <property type="entry name" value="BP450"/>
</dbReference>
<evidence type="ECO:0000256" key="2">
    <source>
        <dbReference type="ARBA" id="ARBA00022617"/>
    </source>
</evidence>
<organism evidence="8 9">
    <name type="scientific">Thermocrispum agreste</name>
    <dbReference type="NCBI Taxonomy" id="37925"/>
    <lineage>
        <taxon>Bacteria</taxon>
        <taxon>Bacillati</taxon>
        <taxon>Actinomycetota</taxon>
        <taxon>Actinomycetes</taxon>
        <taxon>Pseudonocardiales</taxon>
        <taxon>Pseudonocardiaceae</taxon>
        <taxon>Thermocrispum</taxon>
    </lineage>
</organism>
<dbReference type="Proteomes" id="UP000249324">
    <property type="component" value="Unassembled WGS sequence"/>
</dbReference>
<dbReference type="AlphaFoldDB" id="A0ABD6FCQ4"/>
<sequence length="431" mass="47625">MLRIKSKLTSWLTRLYLARASRRGFDLEKLPEAALVPLRRNGLDPVAELGEIRRREPVSKLPVPFGVTIWLVTGYAEARAVLSDAKAFSNDFGNLVGKAPGATAEQNPGGLGFADPPHHTRLRKMLQPEFTARRLKRLTPNIDAIIKRQLDEMDAAGKDGRPVDLVEHFALPIPSLVICDLLGVDYGRRDEFQRLAMQRFDLIGGTMGTLDAISESLEFLLGVVREQRKNPGDDLLGMIIREHGDDIDDRELAGLADGVLTGGFETTASMLALGTMVVLRDPQAREIVSNGSADDPAVHRFVEELLRYLTVVQVAFPRFAREDIQVGDKLIKAGDMVVVSLSGADRHESLGEDMEKFDATREPTQHLAFGWGPHRCVGAELAKMELRAAFPALLQRFPQMRLATPEEELEFRKASIVYGVESLPAVLHPAS</sequence>
<dbReference type="GO" id="GO:0046872">
    <property type="term" value="F:metal ion binding"/>
    <property type="evidence" value="ECO:0007669"/>
    <property type="project" value="UniProtKB-KW"/>
</dbReference>